<sequence length="121" mass="13955">MNQVLARSYEHAMMVDDALGRVVKKLEDLSLSENTLIILTADHGDIVSAHGGLFNKETLMVEETMKIPLVMRWDNLSPAKRYAEILRRIWICRLLSWPRQTLSRNTRWMVSICSADSRVNI</sequence>
<evidence type="ECO:0000313" key="2">
    <source>
        <dbReference type="EMBL" id="SQB10763.1"/>
    </source>
</evidence>
<dbReference type="SUPFAM" id="SSF53649">
    <property type="entry name" value="Alkaline phosphatase-like"/>
    <property type="match status" value="1"/>
</dbReference>
<dbReference type="GO" id="GO:0016787">
    <property type="term" value="F:hydrolase activity"/>
    <property type="evidence" value="ECO:0007669"/>
    <property type="project" value="UniProtKB-KW"/>
</dbReference>
<dbReference type="Gene3D" id="3.40.720.10">
    <property type="entry name" value="Alkaline Phosphatase, subunit A"/>
    <property type="match status" value="1"/>
</dbReference>
<name>A0A2X2UCJ8_9FIRM</name>
<accession>A0A2X2UCJ8</accession>
<dbReference type="PANTHER" id="PTHR43108:SF8">
    <property type="entry name" value="SD21168P"/>
    <property type="match status" value="1"/>
</dbReference>
<dbReference type="EC" id="3.1.6.-" evidence="2"/>
<gene>
    <name evidence="2" type="ORF">NCTC11224_02100</name>
</gene>
<feature type="domain" description="Sulfatase N-terminal" evidence="1">
    <location>
        <begin position="3"/>
        <end position="82"/>
    </location>
</feature>
<keyword evidence="3" id="KW-1185">Reference proteome</keyword>
<keyword evidence="2" id="KW-0378">Hydrolase</keyword>
<protein>
    <submittedName>
        <fullName evidence="2">Putative sulfatase</fullName>
        <ecNumber evidence="2">3.1.6.-</ecNumber>
    </submittedName>
</protein>
<evidence type="ECO:0000313" key="3">
    <source>
        <dbReference type="Proteomes" id="UP000251853"/>
    </source>
</evidence>
<dbReference type="AlphaFoldDB" id="A0A2X2UCJ8"/>
<organism evidence="2 3">
    <name type="scientific">Enterocloster clostridioformis</name>
    <dbReference type="NCBI Taxonomy" id="1531"/>
    <lineage>
        <taxon>Bacteria</taxon>
        <taxon>Bacillati</taxon>
        <taxon>Bacillota</taxon>
        <taxon>Clostridia</taxon>
        <taxon>Lachnospirales</taxon>
        <taxon>Lachnospiraceae</taxon>
        <taxon>Enterocloster</taxon>
    </lineage>
</organism>
<proteinExistence type="predicted"/>
<dbReference type="InterPro" id="IPR017850">
    <property type="entry name" value="Alkaline_phosphatase_core_sf"/>
</dbReference>
<evidence type="ECO:0000259" key="1">
    <source>
        <dbReference type="Pfam" id="PF00884"/>
    </source>
</evidence>
<reference evidence="2 3" key="1">
    <citation type="submission" date="2018-06" db="EMBL/GenBank/DDBJ databases">
        <authorList>
            <consortium name="Pathogen Informatics"/>
            <person name="Doyle S."/>
        </authorList>
    </citation>
    <scope>NUCLEOTIDE SEQUENCE [LARGE SCALE GENOMIC DNA]</scope>
    <source>
        <strain evidence="2 3">NCTC11224</strain>
    </source>
</reference>
<dbReference type="EMBL" id="UAVW01000009">
    <property type="protein sequence ID" value="SQB10763.1"/>
    <property type="molecule type" value="Genomic_DNA"/>
</dbReference>
<dbReference type="PANTHER" id="PTHR43108">
    <property type="entry name" value="N-ACETYLGLUCOSAMINE-6-SULFATASE FAMILY MEMBER"/>
    <property type="match status" value="1"/>
</dbReference>
<dbReference type="Pfam" id="PF00884">
    <property type="entry name" value="Sulfatase"/>
    <property type="match status" value="1"/>
</dbReference>
<dbReference type="Proteomes" id="UP000251853">
    <property type="component" value="Unassembled WGS sequence"/>
</dbReference>
<dbReference type="InterPro" id="IPR000917">
    <property type="entry name" value="Sulfatase_N"/>
</dbReference>